<evidence type="ECO:0000313" key="7">
    <source>
        <dbReference type="Proteomes" id="UP000271241"/>
    </source>
</evidence>
<accession>A0A4P9XKX9</accession>
<keyword evidence="4" id="KW-0812">Transmembrane</keyword>
<dbReference type="AlphaFoldDB" id="A0A4P9XKX9"/>
<feature type="region of interest" description="Disordered" evidence="3">
    <location>
        <begin position="299"/>
        <end position="328"/>
    </location>
</feature>
<reference evidence="7" key="1">
    <citation type="journal article" date="2018" name="Nat. Microbiol.">
        <title>Leveraging single-cell genomics to expand the fungal tree of life.</title>
        <authorList>
            <person name="Ahrendt S.R."/>
            <person name="Quandt C.A."/>
            <person name="Ciobanu D."/>
            <person name="Clum A."/>
            <person name="Salamov A."/>
            <person name="Andreopoulos B."/>
            <person name="Cheng J.F."/>
            <person name="Woyke T."/>
            <person name="Pelin A."/>
            <person name="Henrissat B."/>
            <person name="Reynolds N.K."/>
            <person name="Benny G.L."/>
            <person name="Smith M.E."/>
            <person name="James T.Y."/>
            <person name="Grigoriev I.V."/>
        </authorList>
    </citation>
    <scope>NUCLEOTIDE SEQUENCE [LARGE SCALE GENOMIC DNA]</scope>
    <source>
        <strain evidence="7">RSA 1356</strain>
    </source>
</reference>
<dbReference type="OrthoDB" id="5595608at2759"/>
<evidence type="ECO:0000256" key="4">
    <source>
        <dbReference type="SAM" id="Phobius"/>
    </source>
</evidence>
<evidence type="ECO:0000259" key="5">
    <source>
        <dbReference type="PROSITE" id="PS50002"/>
    </source>
</evidence>
<gene>
    <name evidence="6" type="ORF">THASP1DRAFT_31763</name>
</gene>
<feature type="region of interest" description="Disordered" evidence="3">
    <location>
        <begin position="513"/>
        <end position="558"/>
    </location>
</feature>
<feature type="domain" description="SH3" evidence="5">
    <location>
        <begin position="351"/>
        <end position="412"/>
    </location>
</feature>
<evidence type="ECO:0000256" key="1">
    <source>
        <dbReference type="ARBA" id="ARBA00022443"/>
    </source>
</evidence>
<sequence>MGRRETPSAHYLRVRCAWTAGIAALLVLQLLATTANALTIAKTLNSFLTTAGCYQLTGSQSCPEFSASALPLNLTLDGVRVDNVSAFDRAVTRILKVGNMTMKPMQFAKGCPRWEPRHEPRYMRTMICQSIVALPEAKMCTTNTLINRTAGLSVPLADRIPVCRDTCNVFKEGWMGVLENKAICPSSSWLSQQSAALDDFCRSADFNGTDSCIRGVKNEPEKCGFLEQEAACRYCGDNSSDACCHAMSESTRNCAMMLSANSVESKRNITLAFVLGCVLGCLIIAVGWIYWVRRRRQRANVEPPPPPTMSEKEDRKKHPPVGESSKGDFWGPQAAATVSALAAAAETEPAKVYGQYRVTFPYSPVRDDEVALAMEDLVEVSRVYDDGWARGRNLMTGWSGVLPIGCLLPVGYPSHTGPFGYEDTPVADQTSPSAKREKKRTKGRRTRRRHQFGTIRSAEQSPPRRVESCRRVSAATWSRPPKKQQQQQSTVNMSRTSADEAWLSVVAAGASGADTAFHGTGETGDSASSTPSPAPAAAVGWMSDPPPLSADVSDLRKI</sequence>
<feature type="compositionally biased region" description="Basic residues" evidence="3">
    <location>
        <begin position="436"/>
        <end position="451"/>
    </location>
</feature>
<keyword evidence="1 2" id="KW-0728">SH3 domain</keyword>
<keyword evidence="7" id="KW-1185">Reference proteome</keyword>
<feature type="region of interest" description="Disordered" evidence="3">
    <location>
        <begin position="421"/>
        <end position="496"/>
    </location>
</feature>
<feature type="compositionally biased region" description="Low complexity" evidence="3">
    <location>
        <begin position="526"/>
        <end position="538"/>
    </location>
</feature>
<evidence type="ECO:0000256" key="2">
    <source>
        <dbReference type="PROSITE-ProRule" id="PRU00192"/>
    </source>
</evidence>
<dbReference type="InterPro" id="IPR001452">
    <property type="entry name" value="SH3_domain"/>
</dbReference>
<feature type="transmembrane region" description="Helical" evidence="4">
    <location>
        <begin position="269"/>
        <end position="291"/>
    </location>
</feature>
<protein>
    <recommendedName>
        <fullName evidence="5">SH3 domain-containing protein</fullName>
    </recommendedName>
</protein>
<name>A0A4P9XKX9_9FUNG</name>
<organism evidence="6 7">
    <name type="scientific">Thamnocephalis sphaerospora</name>
    <dbReference type="NCBI Taxonomy" id="78915"/>
    <lineage>
        <taxon>Eukaryota</taxon>
        <taxon>Fungi</taxon>
        <taxon>Fungi incertae sedis</taxon>
        <taxon>Zoopagomycota</taxon>
        <taxon>Zoopagomycotina</taxon>
        <taxon>Zoopagomycetes</taxon>
        <taxon>Zoopagales</taxon>
        <taxon>Sigmoideomycetaceae</taxon>
        <taxon>Thamnocephalis</taxon>
    </lineage>
</organism>
<dbReference type="EMBL" id="KZ992886">
    <property type="protein sequence ID" value="RKP06422.1"/>
    <property type="molecule type" value="Genomic_DNA"/>
</dbReference>
<dbReference type="Proteomes" id="UP000271241">
    <property type="component" value="Unassembled WGS sequence"/>
</dbReference>
<dbReference type="InterPro" id="IPR036028">
    <property type="entry name" value="SH3-like_dom_sf"/>
</dbReference>
<evidence type="ECO:0000313" key="6">
    <source>
        <dbReference type="EMBL" id="RKP06422.1"/>
    </source>
</evidence>
<dbReference type="STRING" id="78915.A0A4P9XKX9"/>
<dbReference type="Gene3D" id="2.30.30.40">
    <property type="entry name" value="SH3 Domains"/>
    <property type="match status" value="1"/>
</dbReference>
<dbReference type="PROSITE" id="PS50002">
    <property type="entry name" value="SH3"/>
    <property type="match status" value="1"/>
</dbReference>
<keyword evidence="4" id="KW-1133">Transmembrane helix</keyword>
<keyword evidence="4" id="KW-0472">Membrane</keyword>
<evidence type="ECO:0000256" key="3">
    <source>
        <dbReference type="SAM" id="MobiDB-lite"/>
    </source>
</evidence>
<dbReference type="SUPFAM" id="SSF50044">
    <property type="entry name" value="SH3-domain"/>
    <property type="match status" value="1"/>
</dbReference>
<proteinExistence type="predicted"/>